<dbReference type="AlphaFoldDB" id="A0A2U1TES4"/>
<evidence type="ECO:0000256" key="1">
    <source>
        <dbReference type="ARBA" id="ARBA00001974"/>
    </source>
</evidence>
<comment type="cofactor">
    <cofactor evidence="1">
        <name>FAD</name>
        <dbReference type="ChEBI" id="CHEBI:57692"/>
    </cofactor>
</comment>
<dbReference type="RefSeq" id="WP_108962685.1">
    <property type="nucleotide sequence ID" value="NZ_QEFB01000005.1"/>
</dbReference>
<evidence type="ECO:0000259" key="3">
    <source>
        <dbReference type="PROSITE" id="PS51384"/>
    </source>
</evidence>
<dbReference type="EMBL" id="QEFB01000005">
    <property type="protein sequence ID" value="PWC07379.1"/>
    <property type="molecule type" value="Genomic_DNA"/>
</dbReference>
<dbReference type="InterPro" id="IPR039261">
    <property type="entry name" value="FNR_nucleotide-bd"/>
</dbReference>
<dbReference type="Proteomes" id="UP000244962">
    <property type="component" value="Unassembled WGS sequence"/>
</dbReference>
<dbReference type="SUPFAM" id="SSF52343">
    <property type="entry name" value="Ferredoxin reductase-like, C-terminal NADP-linked domain"/>
    <property type="match status" value="1"/>
</dbReference>
<dbReference type="InterPro" id="IPR017927">
    <property type="entry name" value="FAD-bd_FR_type"/>
</dbReference>
<evidence type="ECO:0000313" key="4">
    <source>
        <dbReference type="EMBL" id="PWC07379.1"/>
    </source>
</evidence>
<feature type="domain" description="FAD-binding FR-type" evidence="3">
    <location>
        <begin position="281"/>
        <end position="382"/>
    </location>
</feature>
<feature type="transmembrane region" description="Helical" evidence="2">
    <location>
        <begin position="135"/>
        <end position="156"/>
    </location>
</feature>
<feature type="transmembrane region" description="Helical" evidence="2">
    <location>
        <begin position="111"/>
        <end position="128"/>
    </location>
</feature>
<dbReference type="InterPro" id="IPR017938">
    <property type="entry name" value="Riboflavin_synthase-like_b-brl"/>
</dbReference>
<keyword evidence="2" id="KW-0812">Transmembrane</keyword>
<dbReference type="PANTHER" id="PTHR47354">
    <property type="entry name" value="NADH OXIDOREDUCTASE HCR"/>
    <property type="match status" value="1"/>
</dbReference>
<feature type="transmembrane region" description="Helical" evidence="2">
    <location>
        <begin position="241"/>
        <end position="260"/>
    </location>
</feature>
<dbReference type="SUPFAM" id="SSF63380">
    <property type="entry name" value="Riboflavin synthase domain-like"/>
    <property type="match status" value="1"/>
</dbReference>
<dbReference type="Gene3D" id="3.40.50.80">
    <property type="entry name" value="Nucleotide-binding domain of ferredoxin-NADP reductase (FNR) module"/>
    <property type="match status" value="1"/>
</dbReference>
<proteinExistence type="predicted"/>
<feature type="transmembrane region" description="Helical" evidence="2">
    <location>
        <begin position="61"/>
        <end position="82"/>
    </location>
</feature>
<keyword evidence="5" id="KW-1185">Reference proteome</keyword>
<feature type="transmembrane region" description="Helical" evidence="2">
    <location>
        <begin position="89"/>
        <end position="105"/>
    </location>
</feature>
<dbReference type="GO" id="GO:0016491">
    <property type="term" value="F:oxidoreductase activity"/>
    <property type="evidence" value="ECO:0007669"/>
    <property type="project" value="InterPro"/>
</dbReference>
<feature type="transmembrane region" description="Helical" evidence="2">
    <location>
        <begin position="185"/>
        <end position="211"/>
    </location>
</feature>
<accession>A0A2U1TES4</accession>
<reference evidence="5" key="1">
    <citation type="submission" date="2018-04" db="EMBL/GenBank/DDBJ databases">
        <authorList>
            <person name="Liu S."/>
            <person name="Wang Z."/>
            <person name="Li J."/>
        </authorList>
    </citation>
    <scope>NUCLEOTIDE SEQUENCE [LARGE SCALE GENOMIC DNA]</scope>
    <source>
        <strain evidence="5">622</strain>
    </source>
</reference>
<feature type="transmembrane region" description="Helical" evidence="2">
    <location>
        <begin position="162"/>
        <end position="178"/>
    </location>
</feature>
<dbReference type="PANTHER" id="PTHR47354:SF5">
    <property type="entry name" value="PROTEIN RFBI"/>
    <property type="match status" value="1"/>
</dbReference>
<protein>
    <submittedName>
        <fullName evidence="4">Oxidoreductase</fullName>
    </submittedName>
</protein>
<evidence type="ECO:0000313" key="5">
    <source>
        <dbReference type="Proteomes" id="UP000244962"/>
    </source>
</evidence>
<comment type="caution">
    <text evidence="4">The sequence shown here is derived from an EMBL/GenBank/DDBJ whole genome shotgun (WGS) entry which is preliminary data.</text>
</comment>
<keyword evidence="2" id="KW-1133">Transmembrane helix</keyword>
<feature type="transmembrane region" description="Helical" evidence="2">
    <location>
        <begin position="217"/>
        <end position="234"/>
    </location>
</feature>
<feature type="transmembrane region" description="Helical" evidence="2">
    <location>
        <begin position="33"/>
        <end position="55"/>
    </location>
</feature>
<organism evidence="4 5">
    <name type="scientific">Mycetocola zhujimingii</name>
    <dbReference type="NCBI Taxonomy" id="2079792"/>
    <lineage>
        <taxon>Bacteria</taxon>
        <taxon>Bacillati</taxon>
        <taxon>Actinomycetota</taxon>
        <taxon>Actinomycetes</taxon>
        <taxon>Micrococcales</taxon>
        <taxon>Microbacteriaceae</taxon>
        <taxon>Mycetocola</taxon>
    </lineage>
</organism>
<evidence type="ECO:0000256" key="2">
    <source>
        <dbReference type="SAM" id="Phobius"/>
    </source>
</evidence>
<gene>
    <name evidence="4" type="ORF">DF223_07095</name>
</gene>
<name>A0A2U1TES4_9MICO</name>
<dbReference type="InterPro" id="IPR050415">
    <property type="entry name" value="MRET"/>
</dbReference>
<dbReference type="Gene3D" id="2.40.30.10">
    <property type="entry name" value="Translation factors"/>
    <property type="match status" value="1"/>
</dbReference>
<dbReference type="PROSITE" id="PS51384">
    <property type="entry name" value="FAD_FR"/>
    <property type="match status" value="1"/>
</dbReference>
<keyword evidence="2" id="KW-0472">Membrane</keyword>
<sequence>MRDVPVRIVPTRAVSLRGAFDTALGRVTTYRQVLVLLLLLAGVSMLLSASGLLFFTPLELLCGLLVAVGVSYLANAGVARLFRVVPHGESALITGLLLFFIFRPSTEPGELIATAAAALAASLSKYLLAVRGRHIFNPAAFGAVVVGVTGLGVSWWWAGSQVLLPVVLVGAFLVLYRTRRLAMAGVFVGVSVTVIAAGLVAGGMSIGAALLTPFTSYPVVFLAGFMLSEPLTLPPKRWQQLAEAAVVGVLFALPYSIGPLYSTPELALVVGNLLAFVATQRRGIRLEVLSRRRIGPSIVEMTFRPSAPVRFEPGQYLELQVPHRRADARGQRRMFSIASPPASGELSIAYRDSASSFKTALGTLEPGERVRATGIWGDFLLPRDTSRPVLLVGAGIGVTPFLSQLAAVGGSGRDMVLVYTVADAAELVVLDGLDLSGVRVLILAPEQPERLADGVSYLGSGRLDRDRLAAAVPDAGSREAWVSGPPAFVDDIRPILRAIGVRRIHKDYFSGY</sequence>
<dbReference type="CDD" id="cd00322">
    <property type="entry name" value="FNR_like"/>
    <property type="match status" value="1"/>
</dbReference>